<reference evidence="2" key="1">
    <citation type="submission" date="2020-08" db="EMBL/GenBank/DDBJ databases">
        <title>Novel species isolated from subtropical streams in China.</title>
        <authorList>
            <person name="Lu H."/>
        </authorList>
    </citation>
    <scope>NUCLEOTIDE SEQUENCE</scope>
    <source>
        <strain evidence="2">LX22W</strain>
    </source>
</reference>
<dbReference type="Proteomes" id="UP000627446">
    <property type="component" value="Unassembled WGS sequence"/>
</dbReference>
<proteinExistence type="predicted"/>
<keyword evidence="1" id="KW-0378">Hydrolase</keyword>
<protein>
    <submittedName>
        <fullName evidence="2">Histidine phosphatase family protein</fullName>
    </submittedName>
</protein>
<sequence length="233" mass="26528">MGSIYLIRHGQASFDADDYDQLSPLGIEQSRLLGTWMRSMGYAPDSIICGSAKRHKQTAQACLQAWREDLNQHPEESWLIDAGFDEFDHQEVLLKQCPQFADFAELKQFVAAQTHPRRAFQELFTAAVNRWISGEYADYSETWIHFQQRCRAALERACATEGKIWIFTSGGTISALLQQVLGISDERIFDLNATLINAGVTRLHYRPSKISLSYLNSNTHLEMHQAPALLSYR</sequence>
<keyword evidence="3" id="KW-1185">Reference proteome</keyword>
<dbReference type="SMART" id="SM00855">
    <property type="entry name" value="PGAM"/>
    <property type="match status" value="1"/>
</dbReference>
<dbReference type="GO" id="GO:0016787">
    <property type="term" value="F:hydrolase activity"/>
    <property type="evidence" value="ECO:0007669"/>
    <property type="project" value="UniProtKB-KW"/>
</dbReference>
<dbReference type="InterPro" id="IPR051021">
    <property type="entry name" value="Mito_Ser/Thr_phosphatase"/>
</dbReference>
<evidence type="ECO:0000313" key="3">
    <source>
        <dbReference type="Proteomes" id="UP000627446"/>
    </source>
</evidence>
<dbReference type="InterPro" id="IPR029033">
    <property type="entry name" value="His_PPase_superfam"/>
</dbReference>
<evidence type="ECO:0000313" key="2">
    <source>
        <dbReference type="EMBL" id="MBC3881625.1"/>
    </source>
</evidence>
<dbReference type="RefSeq" id="WP_186915880.1">
    <property type="nucleotide sequence ID" value="NZ_JACOFZ010000002.1"/>
</dbReference>
<accession>A0A923KLA2</accession>
<dbReference type="SUPFAM" id="SSF53254">
    <property type="entry name" value="Phosphoglycerate mutase-like"/>
    <property type="match status" value="1"/>
</dbReference>
<dbReference type="PANTHER" id="PTHR20935:SF0">
    <property type="entry name" value="SERINE_THREONINE-PROTEIN PHOSPHATASE PGAM5, MITOCHONDRIAL"/>
    <property type="match status" value="1"/>
</dbReference>
<dbReference type="AlphaFoldDB" id="A0A923KLA2"/>
<dbReference type="InterPro" id="IPR013078">
    <property type="entry name" value="His_Pase_superF_clade-1"/>
</dbReference>
<comment type="caution">
    <text evidence="2">The sequence shown here is derived from an EMBL/GenBank/DDBJ whole genome shotgun (WGS) entry which is preliminary data.</text>
</comment>
<name>A0A923KLA2_9BURK</name>
<dbReference type="Gene3D" id="3.40.50.1240">
    <property type="entry name" value="Phosphoglycerate mutase-like"/>
    <property type="match status" value="1"/>
</dbReference>
<organism evidence="2 3">
    <name type="scientific">Undibacterium nitidum</name>
    <dbReference type="NCBI Taxonomy" id="2762298"/>
    <lineage>
        <taxon>Bacteria</taxon>
        <taxon>Pseudomonadati</taxon>
        <taxon>Pseudomonadota</taxon>
        <taxon>Betaproteobacteria</taxon>
        <taxon>Burkholderiales</taxon>
        <taxon>Oxalobacteraceae</taxon>
        <taxon>Undibacterium</taxon>
    </lineage>
</organism>
<dbReference type="CDD" id="cd07067">
    <property type="entry name" value="HP_PGM_like"/>
    <property type="match status" value="1"/>
</dbReference>
<dbReference type="Pfam" id="PF00300">
    <property type="entry name" value="His_Phos_1"/>
    <property type="match status" value="2"/>
</dbReference>
<dbReference type="PANTHER" id="PTHR20935">
    <property type="entry name" value="PHOSPHOGLYCERATE MUTASE-RELATED"/>
    <property type="match status" value="1"/>
</dbReference>
<dbReference type="EMBL" id="JACOFZ010000002">
    <property type="protein sequence ID" value="MBC3881625.1"/>
    <property type="molecule type" value="Genomic_DNA"/>
</dbReference>
<evidence type="ECO:0000256" key="1">
    <source>
        <dbReference type="ARBA" id="ARBA00022801"/>
    </source>
</evidence>
<gene>
    <name evidence="2" type="ORF">H8K36_09595</name>
</gene>